<feature type="region of interest" description="Disordered" evidence="1">
    <location>
        <begin position="312"/>
        <end position="351"/>
    </location>
</feature>
<dbReference type="EMBL" id="QNGE01001295">
    <property type="protein sequence ID" value="KAA3677909.1"/>
    <property type="molecule type" value="Genomic_DNA"/>
</dbReference>
<keyword evidence="4" id="KW-1185">Reference proteome</keyword>
<feature type="compositionally biased region" description="Low complexity" evidence="1">
    <location>
        <begin position="312"/>
        <end position="344"/>
    </location>
</feature>
<protein>
    <recommendedName>
        <fullName evidence="2">PWWP domain-containing protein</fullName>
    </recommendedName>
</protein>
<dbReference type="Gene3D" id="2.30.30.140">
    <property type="match status" value="1"/>
</dbReference>
<comment type="caution">
    <text evidence="3">The sequence shown here is derived from an EMBL/GenBank/DDBJ whole genome shotgun (WGS) entry which is preliminary data.</text>
</comment>
<dbReference type="Pfam" id="PF00855">
    <property type="entry name" value="PWWP"/>
    <property type="match status" value="1"/>
</dbReference>
<sequence length="713" mass="76267">MKPSPQISNAVLASGIVRPSSAETDSSDYFSSSVYEFQDGEDPSSLRSLGYQKPKHMWMAKEQALTGTLRQSSPSSASSTAIELNATTCVDRSNSPTLVITDVFTAPTVSHVCSPSPPVDITDSPSTTHSTQGLSVVLSSSLTNTSSSLCSHTPPISGNGLSTVGSASSCTSPNSIDAALVPTATSLKRPTVNNPSVAKPRRSSLRTSKTKAVTANSTPVVSRTPSNKTGRKRSVVNGLAQSLTLLKPSSDDKGAVNTVDHLDSYRLVSRRRRTVRSLRSNSNNDSQPLEPKKRITLTVTLSAIPHSHSSESVAESLASEVHFPSKRSSTGSSKRSKSKNSGSTTPCQYPLVPGGLKIRLRRDYAPLEVNSKRNKRFKNKVDTSNAFRIVESWCDTDAPGGEFSRRTHAAAISTSSSPSFTPVDGSIRVGDIVWAKLAGYPHWPSRVSAIWARTAHQLSQATPLSIPSQDPSSLSVLATPSDPALAAGYTARVDWLAWDQWSYLSCAKLCPFKEAYDKMYNPRTRVKGYAEAIRLAKRFSNESQSMVESQLSDLSPTTKSTNSALLSHISAPPSTDSHWSACNTLPCSLDQSSSAVCNSLADTNEIAPLAVVASDSIENKILVREALTVSTDVSAPFTQLNQPSNGVNTILESSNDLIDPCSICGPSSWAPLPQLDISGLGDFVSHVPTFSEDEDDIDESVTSQLRLDFDICP</sequence>
<evidence type="ECO:0000313" key="4">
    <source>
        <dbReference type="Proteomes" id="UP000324629"/>
    </source>
</evidence>
<dbReference type="InterPro" id="IPR000313">
    <property type="entry name" value="PWWP_dom"/>
</dbReference>
<dbReference type="SUPFAM" id="SSF63748">
    <property type="entry name" value="Tudor/PWWP/MBT"/>
    <property type="match status" value="1"/>
</dbReference>
<name>A0A5J4NR49_9TREM</name>
<evidence type="ECO:0000313" key="3">
    <source>
        <dbReference type="EMBL" id="KAA3677909.1"/>
    </source>
</evidence>
<dbReference type="Proteomes" id="UP000324629">
    <property type="component" value="Unassembled WGS sequence"/>
</dbReference>
<accession>A0A5J4NR49</accession>
<dbReference type="AlphaFoldDB" id="A0A5J4NR49"/>
<evidence type="ECO:0000259" key="2">
    <source>
        <dbReference type="PROSITE" id="PS50812"/>
    </source>
</evidence>
<feature type="compositionally biased region" description="Polar residues" evidence="1">
    <location>
        <begin position="186"/>
        <end position="196"/>
    </location>
</feature>
<organism evidence="3 4">
    <name type="scientific">Paragonimus westermani</name>
    <dbReference type="NCBI Taxonomy" id="34504"/>
    <lineage>
        <taxon>Eukaryota</taxon>
        <taxon>Metazoa</taxon>
        <taxon>Spiralia</taxon>
        <taxon>Lophotrochozoa</taxon>
        <taxon>Platyhelminthes</taxon>
        <taxon>Trematoda</taxon>
        <taxon>Digenea</taxon>
        <taxon>Plagiorchiida</taxon>
        <taxon>Troglotremata</taxon>
        <taxon>Troglotrematidae</taxon>
        <taxon>Paragonimus</taxon>
    </lineage>
</organism>
<feature type="region of interest" description="Disordered" evidence="1">
    <location>
        <begin position="273"/>
        <end position="293"/>
    </location>
</feature>
<feature type="compositionally biased region" description="Polar residues" evidence="1">
    <location>
        <begin position="205"/>
        <end position="228"/>
    </location>
</feature>
<feature type="domain" description="PWWP" evidence="2">
    <location>
        <begin position="429"/>
        <end position="515"/>
    </location>
</feature>
<dbReference type="PROSITE" id="PS50812">
    <property type="entry name" value="PWWP"/>
    <property type="match status" value="1"/>
</dbReference>
<proteinExistence type="predicted"/>
<evidence type="ECO:0000256" key="1">
    <source>
        <dbReference type="SAM" id="MobiDB-lite"/>
    </source>
</evidence>
<reference evidence="3 4" key="1">
    <citation type="journal article" date="2019" name="Gigascience">
        <title>Whole-genome sequence of the oriental lung fluke Paragonimus westermani.</title>
        <authorList>
            <person name="Oey H."/>
            <person name="Zakrzewski M."/>
            <person name="Narain K."/>
            <person name="Devi K.R."/>
            <person name="Agatsuma T."/>
            <person name="Nawaratna S."/>
            <person name="Gobert G.N."/>
            <person name="Jones M.K."/>
            <person name="Ragan M.A."/>
            <person name="McManus D.P."/>
            <person name="Krause L."/>
        </authorList>
    </citation>
    <scope>NUCLEOTIDE SEQUENCE [LARGE SCALE GENOMIC DNA]</scope>
    <source>
        <strain evidence="3 4">IND2009</strain>
    </source>
</reference>
<feature type="region of interest" description="Disordered" evidence="1">
    <location>
        <begin position="186"/>
        <end position="233"/>
    </location>
</feature>
<gene>
    <name evidence="3" type="ORF">DEA37_0012318</name>
</gene>